<feature type="region of interest" description="Disordered" evidence="6">
    <location>
        <begin position="1"/>
        <end position="96"/>
    </location>
</feature>
<dbReference type="InterPro" id="IPR004837">
    <property type="entry name" value="NaCa_Exmemb"/>
</dbReference>
<evidence type="ECO:0000256" key="3">
    <source>
        <dbReference type="ARBA" id="ARBA00022692"/>
    </source>
</evidence>
<keyword evidence="5 7" id="KW-0472">Membrane</keyword>
<feature type="transmembrane region" description="Helical" evidence="7">
    <location>
        <begin position="1255"/>
        <end position="1274"/>
    </location>
</feature>
<dbReference type="SUPFAM" id="SSF101690">
    <property type="entry name" value="PAZ domain"/>
    <property type="match status" value="1"/>
</dbReference>
<evidence type="ECO:0000259" key="8">
    <source>
        <dbReference type="PROSITE" id="PS50821"/>
    </source>
</evidence>
<dbReference type="Gene3D" id="1.20.1420.30">
    <property type="entry name" value="NCX, central ion-binding region"/>
    <property type="match status" value="1"/>
</dbReference>
<dbReference type="InterPro" id="IPR044880">
    <property type="entry name" value="NCX_ion-bd_dom_sf"/>
</dbReference>
<reference evidence="10 11" key="1">
    <citation type="journal article" date="2018" name="IMA Fungus">
        <title>IMA Genome-F 10: Nine draft genome sequences of Claviceps purpurea s.lat., including C. arundinis, C. humidiphila, and C. cf. spartinae, pseudomolecules for the pitch canker pathogen Fusarium circinatum, draft genome of Davidsoniella eucalypti, Grosmannia galeiformis, Quambalaria eucalypti, and Teratosphaeria destructans.</title>
        <authorList>
            <person name="Wingfield B.D."/>
            <person name="Liu M."/>
            <person name="Nguyen H.D."/>
            <person name="Lane F.A."/>
            <person name="Morgan S.W."/>
            <person name="De Vos L."/>
            <person name="Wilken P.M."/>
            <person name="Duong T.A."/>
            <person name="Aylward J."/>
            <person name="Coetzee M.P."/>
            <person name="Dadej K."/>
            <person name="De Beer Z.W."/>
            <person name="Findlay W."/>
            <person name="Havenga M."/>
            <person name="Kolarik M."/>
            <person name="Menzies J.G."/>
            <person name="Naidoo K."/>
            <person name="Pochopski O."/>
            <person name="Shoukouhi P."/>
            <person name="Santana Q.C."/>
            <person name="Seifert K.A."/>
            <person name="Soal N."/>
            <person name="Steenkamp E.T."/>
            <person name="Tatham C.T."/>
            <person name="van der Nest M.A."/>
            <person name="Wingfield M.J."/>
        </authorList>
    </citation>
    <scope>NUCLEOTIDE SEQUENCE [LARGE SCALE GENOMIC DNA]</scope>
    <source>
        <strain evidence="10">CMW44962</strain>
    </source>
</reference>
<keyword evidence="11" id="KW-1185">Reference proteome</keyword>
<feature type="transmembrane region" description="Helical" evidence="7">
    <location>
        <begin position="1304"/>
        <end position="1325"/>
    </location>
</feature>
<dbReference type="OrthoDB" id="10252740at2759"/>
<dbReference type="CDD" id="cd02846">
    <property type="entry name" value="PAZ_argonaute_like"/>
    <property type="match status" value="1"/>
</dbReference>
<feature type="transmembrane region" description="Helical" evidence="7">
    <location>
        <begin position="1098"/>
        <end position="1115"/>
    </location>
</feature>
<dbReference type="InterPro" id="IPR036397">
    <property type="entry name" value="RNaseH_sf"/>
</dbReference>
<feature type="domain" description="Piwi" evidence="9">
    <location>
        <begin position="675"/>
        <end position="984"/>
    </location>
</feature>
<dbReference type="Pfam" id="PF02170">
    <property type="entry name" value="PAZ"/>
    <property type="match status" value="1"/>
</dbReference>
<name>A0A9W7SY49_9PEZI</name>
<feature type="transmembrane region" description="Helical" evidence="7">
    <location>
        <begin position="1403"/>
        <end position="1424"/>
    </location>
</feature>
<evidence type="ECO:0000256" key="1">
    <source>
        <dbReference type="ARBA" id="ARBA00004141"/>
    </source>
</evidence>
<reference evidence="10 11" key="2">
    <citation type="journal article" date="2021" name="Curr. Genet.">
        <title>Genetic response to nitrogen starvation in the aggressive Eucalyptus foliar pathogen Teratosphaeria destructans.</title>
        <authorList>
            <person name="Havenga M."/>
            <person name="Wingfield B.D."/>
            <person name="Wingfield M.J."/>
            <person name="Dreyer L.L."/>
            <person name="Roets F."/>
            <person name="Aylward J."/>
        </authorList>
    </citation>
    <scope>NUCLEOTIDE SEQUENCE [LARGE SCALE GENOMIC DNA]</scope>
    <source>
        <strain evidence="10">CMW44962</strain>
    </source>
</reference>
<protein>
    <submittedName>
        <fullName evidence="10">Argonaute family protein</fullName>
    </submittedName>
</protein>
<dbReference type="InterPro" id="IPR003165">
    <property type="entry name" value="Piwi"/>
</dbReference>
<dbReference type="InterPro" id="IPR004798">
    <property type="entry name" value="CAX-like"/>
</dbReference>
<accession>A0A9W7SY49</accession>
<feature type="transmembrane region" description="Helical" evidence="7">
    <location>
        <begin position="1370"/>
        <end position="1397"/>
    </location>
</feature>
<dbReference type="EMBL" id="RIBY02000591">
    <property type="protein sequence ID" value="KAH9840354.1"/>
    <property type="molecule type" value="Genomic_DNA"/>
</dbReference>
<dbReference type="InterPro" id="IPR014811">
    <property type="entry name" value="ArgoL1"/>
</dbReference>
<dbReference type="Gene3D" id="3.30.420.10">
    <property type="entry name" value="Ribonuclease H-like superfamily/Ribonuclease H"/>
    <property type="match status" value="1"/>
</dbReference>
<dbReference type="FunFam" id="1.20.1420.30:FF:000011">
    <property type="entry name" value="Vacuolar calcium ion transporter"/>
    <property type="match status" value="1"/>
</dbReference>
<dbReference type="PANTHER" id="PTHR22891">
    <property type="entry name" value="EUKARYOTIC TRANSLATION INITIATION FACTOR 2C"/>
    <property type="match status" value="1"/>
</dbReference>
<dbReference type="SMART" id="SM00949">
    <property type="entry name" value="PAZ"/>
    <property type="match status" value="1"/>
</dbReference>
<evidence type="ECO:0000256" key="6">
    <source>
        <dbReference type="SAM" id="MobiDB-lite"/>
    </source>
</evidence>
<feature type="domain" description="PAZ" evidence="8">
    <location>
        <begin position="360"/>
        <end position="478"/>
    </location>
</feature>
<dbReference type="GO" id="GO:0015369">
    <property type="term" value="F:calcium:proton antiporter activity"/>
    <property type="evidence" value="ECO:0007669"/>
    <property type="project" value="InterPro"/>
</dbReference>
<dbReference type="PROSITE" id="PS50822">
    <property type="entry name" value="PIWI"/>
    <property type="match status" value="1"/>
</dbReference>
<feature type="transmembrane region" description="Helical" evidence="7">
    <location>
        <begin position="1152"/>
        <end position="1173"/>
    </location>
</feature>
<dbReference type="Pfam" id="PF08699">
    <property type="entry name" value="ArgoL1"/>
    <property type="match status" value="1"/>
</dbReference>
<feature type="compositionally biased region" description="Gly residues" evidence="6">
    <location>
        <begin position="7"/>
        <end position="40"/>
    </location>
</feature>
<dbReference type="GO" id="GO:0003723">
    <property type="term" value="F:RNA binding"/>
    <property type="evidence" value="ECO:0007669"/>
    <property type="project" value="InterPro"/>
</dbReference>
<feature type="region of interest" description="Disordered" evidence="6">
    <location>
        <begin position="1002"/>
        <end position="1034"/>
    </location>
</feature>
<proteinExistence type="inferred from homology"/>
<dbReference type="Pfam" id="PF01699">
    <property type="entry name" value="Na_Ca_ex"/>
    <property type="match status" value="2"/>
</dbReference>
<feature type="transmembrane region" description="Helical" evidence="7">
    <location>
        <begin position="1122"/>
        <end position="1140"/>
    </location>
</feature>
<dbReference type="NCBIfam" id="TIGR00378">
    <property type="entry name" value="cax"/>
    <property type="match status" value="1"/>
</dbReference>
<dbReference type="Gene3D" id="2.170.260.10">
    <property type="entry name" value="paz domain"/>
    <property type="match status" value="1"/>
</dbReference>
<gene>
    <name evidence="10" type="ORF">Tdes44962_MAKER07996</name>
</gene>
<dbReference type="InterPro" id="IPR045246">
    <property type="entry name" value="Piwi_ago-like"/>
</dbReference>
<dbReference type="SMART" id="SM00950">
    <property type="entry name" value="Piwi"/>
    <property type="match status" value="1"/>
</dbReference>
<feature type="transmembrane region" description="Helical" evidence="7">
    <location>
        <begin position="1185"/>
        <end position="1204"/>
    </location>
</feature>
<dbReference type="Pfam" id="PF02171">
    <property type="entry name" value="Piwi"/>
    <property type="match status" value="1"/>
</dbReference>
<evidence type="ECO:0000259" key="9">
    <source>
        <dbReference type="PROSITE" id="PS50822"/>
    </source>
</evidence>
<feature type="transmembrane region" description="Helical" evidence="7">
    <location>
        <begin position="1431"/>
        <end position="1451"/>
    </location>
</feature>
<dbReference type="Gene3D" id="3.40.50.2300">
    <property type="match status" value="1"/>
</dbReference>
<keyword evidence="4 7" id="KW-1133">Transmembrane helix</keyword>
<dbReference type="CDD" id="cd04657">
    <property type="entry name" value="Piwi_ago-like"/>
    <property type="match status" value="1"/>
</dbReference>
<dbReference type="InterPro" id="IPR032474">
    <property type="entry name" value="Argonaute_N"/>
</dbReference>
<comment type="similarity">
    <text evidence="2">Belongs to the Ca(2+):cation antiporter (CaCA) (TC 2.A.19) family.</text>
</comment>
<keyword evidence="3 7" id="KW-0812">Transmembrane</keyword>
<evidence type="ECO:0000313" key="10">
    <source>
        <dbReference type="EMBL" id="KAH9840354.1"/>
    </source>
</evidence>
<dbReference type="PROSITE" id="PS50821">
    <property type="entry name" value="PAZ"/>
    <property type="match status" value="1"/>
</dbReference>
<dbReference type="InterPro" id="IPR036085">
    <property type="entry name" value="PAZ_dom_sf"/>
</dbReference>
<comment type="caution">
    <text evidence="10">The sequence shown here is derived from an EMBL/GenBank/DDBJ whole genome shotgun (WGS) entry which is preliminary data.</text>
</comment>
<dbReference type="Pfam" id="PF16486">
    <property type="entry name" value="ArgoN"/>
    <property type="match status" value="1"/>
</dbReference>
<organism evidence="10 11">
    <name type="scientific">Teratosphaeria destructans</name>
    <dbReference type="NCBI Taxonomy" id="418781"/>
    <lineage>
        <taxon>Eukaryota</taxon>
        <taxon>Fungi</taxon>
        <taxon>Dikarya</taxon>
        <taxon>Ascomycota</taxon>
        <taxon>Pezizomycotina</taxon>
        <taxon>Dothideomycetes</taxon>
        <taxon>Dothideomycetidae</taxon>
        <taxon>Mycosphaerellales</taxon>
        <taxon>Teratosphaeriaceae</taxon>
        <taxon>Teratosphaeria</taxon>
    </lineage>
</organism>
<dbReference type="GO" id="GO:0016020">
    <property type="term" value="C:membrane"/>
    <property type="evidence" value="ECO:0007669"/>
    <property type="project" value="UniProtKB-SubCell"/>
</dbReference>
<comment type="subcellular location">
    <subcellularLocation>
        <location evidence="1">Membrane</location>
        <topology evidence="1">Multi-pass membrane protein</topology>
    </subcellularLocation>
</comment>
<dbReference type="SUPFAM" id="SSF53098">
    <property type="entry name" value="Ribonuclease H-like"/>
    <property type="match status" value="1"/>
</dbReference>
<evidence type="ECO:0000313" key="11">
    <source>
        <dbReference type="Proteomes" id="UP001138500"/>
    </source>
</evidence>
<dbReference type="NCBIfam" id="TIGR00846">
    <property type="entry name" value="caca2"/>
    <property type="match status" value="1"/>
</dbReference>
<dbReference type="Proteomes" id="UP001138500">
    <property type="component" value="Unassembled WGS sequence"/>
</dbReference>
<feature type="transmembrane region" description="Helical" evidence="7">
    <location>
        <begin position="1224"/>
        <end position="1243"/>
    </location>
</feature>
<evidence type="ECO:0000256" key="4">
    <source>
        <dbReference type="ARBA" id="ARBA00022989"/>
    </source>
</evidence>
<dbReference type="InterPro" id="IPR012337">
    <property type="entry name" value="RNaseH-like_sf"/>
</dbReference>
<evidence type="ECO:0000256" key="7">
    <source>
        <dbReference type="SAM" id="Phobius"/>
    </source>
</evidence>
<feature type="compositionally biased region" description="Gly residues" evidence="6">
    <location>
        <begin position="55"/>
        <end position="69"/>
    </location>
</feature>
<dbReference type="InterPro" id="IPR003100">
    <property type="entry name" value="PAZ_dom"/>
</dbReference>
<dbReference type="SMART" id="SM01163">
    <property type="entry name" value="DUF1785"/>
    <property type="match status" value="1"/>
</dbReference>
<sequence length="1466" mass="159491">MSDNRGRGGQRGRGGGGRGGGGRGGYQGGGGDGGRGGSHSGRGNSPARGGDRGGTRGGPPRGGGGGPGRGMPFRGPPPGSGSGGIFREGAPVPAPDANITALENQLVTVTKNHTFDLGDNGAKVPGRRGYGTKGTPITLRTNYFRINTAFEQKPDAGQTWYRYDVELSAELSKQKRRKLFDLIVKQPKFAGILWASDYAKIIVTTKQIDLENGEWKQKVLVPAEKTDQQPGQSDELPDFVRQAQARNRVEFRLISTGSFTTQHMIEYLRSATPGGQYAAAGDVIQLFNIIMCKPPNAAASITPAGNNRFYPYEGHVGMERYDLGGGLQAMRGYYSSVRPAVGRLLLNLNVTAGAFYKPLPIIQLMAEFHGNKVGEEAFLRMVKVKAVYTKDGQKQPFMTKIKTIVGFARAPRFGNADQVKFKYRTSNQPNAPEREVTVAQYFKQHHGITLKQPGLPVFNVGTKADPQYLPPELCTVLPGQPYNRLLGGEQTSEMLKFAARFPNLNAMSIAGTPQVPGNGLKLFRLGDATDPQTSSVQPWGFRVDVSDMLTVPGRRLNAPQVQYGNKKENPRNGSWNCANQRFARPGTIGKWQVLVINRKGPRGNALIENPTGDMKAPEPIFQELERYLHAYGLRLGARSRTQTLLLEPLTSENRAPNNRALDSAYGNAKAQGVKFLLIVLPEADKWLYARIKFYGDINHGLHTICAVGNKMQKPVGQGMYMGNLALKFNIKGGGVNHTVPNTLTAPLNNNNTMLMGIDVTHPSPGSTEGAPSIACIVGSTDEHLTQWPGSVRAQTGRQEMVDGLDEMVVERLRLWRKKNQNRLPDKIILYRDGVSEGQYDQVLLRELPSFVKAFEKMYGDAKKHPKMAVIVVGKRHHTRFYPTREEDADVRVDQRTSQKKGSWNPLPGTIVDRHIGSKILGEFWLQAHQGLQGTARPAHYVILKDDIGFEADQLQTFTHNLCYLFNRATKAVSICPPAYYADLLCERGRAYLFSTLAESHGTESGASAAGAPDWTDGHDEPPRPRPPLLRPDGAADERAPLLSTASRLGNSAGAILRDGTHNWKTNARGAPYHQDERAWVRYPATFAHLTWETLSSNYVNVLLVMVPVGIVLGALDMDPTAVFVVNFLAIVPLAALLSFATEELSAKLGQTLGGLMNATFGNAVELIVSIVALQKGEIRIVQASMLGSILSNILLVLGCCFISSGVRREESRFNETVASTMSSLMAVAATSLIIPATLYASLAKSEASSTDNILILSRGTAIIMLILYCLYLYFQLYSHARLFDAEAQDGEEGGEEQEVTLGPVAAGVCLVLVTVLVAVCAEYLVDSIDSIVASSGISKTFIGLILLPIVGNAAEHVTACVVAYKDKMDLAIGVAIGSSMQIALFVTPFLVILGWIMGQEMTLHFQGFETVVFFLSVLVVNYLIQDGKSNYLEGCMCLGTYIIIAIAFYVYPDDAGDLGSLMEGFF</sequence>
<evidence type="ECO:0000256" key="5">
    <source>
        <dbReference type="ARBA" id="ARBA00023136"/>
    </source>
</evidence>
<evidence type="ECO:0000256" key="2">
    <source>
        <dbReference type="ARBA" id="ARBA00008170"/>
    </source>
</evidence>